<evidence type="ECO:0000256" key="1">
    <source>
        <dbReference type="SAM" id="MobiDB-lite"/>
    </source>
</evidence>
<organism evidence="2 3">
    <name type="scientific">Halopseudomonas xinjiangensis</name>
    <dbReference type="NCBI Taxonomy" id="487184"/>
    <lineage>
        <taxon>Bacteria</taxon>
        <taxon>Pseudomonadati</taxon>
        <taxon>Pseudomonadota</taxon>
        <taxon>Gammaproteobacteria</taxon>
        <taxon>Pseudomonadales</taxon>
        <taxon>Pseudomonadaceae</taxon>
        <taxon>Halopseudomonas</taxon>
    </lineage>
</organism>
<keyword evidence="3" id="KW-1185">Reference proteome</keyword>
<name>A0A1H1P2V7_9GAMM</name>
<sequence>MAKAKTEIELDDEDFVEEDDAPEADPSLNTKASLTKRRLIDNYLEERRLQKQLSDYDFDL</sequence>
<evidence type="ECO:0000313" key="3">
    <source>
        <dbReference type="Proteomes" id="UP000243207"/>
    </source>
</evidence>
<reference evidence="3" key="1">
    <citation type="submission" date="2016-10" db="EMBL/GenBank/DDBJ databases">
        <authorList>
            <person name="Varghese N."/>
            <person name="Submissions S."/>
        </authorList>
    </citation>
    <scope>NUCLEOTIDE SEQUENCE [LARGE SCALE GENOMIC DNA]</scope>
    <source>
        <strain evidence="3">NRRL B-51270</strain>
    </source>
</reference>
<evidence type="ECO:0000313" key="2">
    <source>
        <dbReference type="EMBL" id="SDS05596.1"/>
    </source>
</evidence>
<dbReference type="InterPro" id="IPR058059">
    <property type="entry name" value="PA3496-like"/>
</dbReference>
<feature type="region of interest" description="Disordered" evidence="1">
    <location>
        <begin position="1"/>
        <end position="30"/>
    </location>
</feature>
<proteinExistence type="predicted"/>
<dbReference type="OrthoDB" id="7030750at2"/>
<accession>A0A1H1P2V7</accession>
<gene>
    <name evidence="2" type="ORF">SAMN05216421_0822</name>
</gene>
<evidence type="ECO:0008006" key="4">
    <source>
        <dbReference type="Google" id="ProtNLM"/>
    </source>
</evidence>
<dbReference type="RefSeq" id="WP_093391959.1">
    <property type="nucleotide sequence ID" value="NZ_LT629736.1"/>
</dbReference>
<dbReference type="AlphaFoldDB" id="A0A1H1P2V7"/>
<dbReference type="EMBL" id="LT629736">
    <property type="protein sequence ID" value="SDS05596.1"/>
    <property type="molecule type" value="Genomic_DNA"/>
</dbReference>
<dbReference type="Pfam" id="PF26620">
    <property type="entry name" value="DUF8197"/>
    <property type="match status" value="1"/>
</dbReference>
<dbReference type="InterPro" id="IPR058510">
    <property type="entry name" value="DUF8197"/>
</dbReference>
<feature type="compositionally biased region" description="Acidic residues" evidence="1">
    <location>
        <begin position="9"/>
        <end position="23"/>
    </location>
</feature>
<dbReference type="Proteomes" id="UP000243207">
    <property type="component" value="Chromosome I"/>
</dbReference>
<dbReference type="NCBIfam" id="NF046101">
    <property type="entry name" value="PA3496_fam"/>
    <property type="match status" value="1"/>
</dbReference>
<protein>
    <recommendedName>
        <fullName evidence="4">Leucyl-tRNA synthetase</fullName>
    </recommendedName>
</protein>
<dbReference type="STRING" id="487184.SAMN05216421_0822"/>